<evidence type="ECO:0008006" key="4">
    <source>
        <dbReference type="Google" id="ProtNLM"/>
    </source>
</evidence>
<dbReference type="PANTHER" id="PTHR34682">
    <property type="entry name" value="AT HOOK MOTIF-CONTAINING PROTEIN"/>
    <property type="match status" value="1"/>
</dbReference>
<keyword evidence="3" id="KW-1185">Reference proteome</keyword>
<evidence type="ECO:0000256" key="1">
    <source>
        <dbReference type="SAM" id="MobiDB-lite"/>
    </source>
</evidence>
<dbReference type="InterPro" id="IPR045881">
    <property type="entry name" value="MNM1-like"/>
</dbReference>
<dbReference type="AlphaFoldDB" id="A0AAV8T5L6"/>
<dbReference type="PANTHER" id="PTHR34682:SF3">
    <property type="entry name" value="AT HOOK MOTIF-CONTAINING PROTEIN"/>
    <property type="match status" value="1"/>
</dbReference>
<dbReference type="Proteomes" id="UP001159364">
    <property type="component" value="Linkage Group LG06"/>
</dbReference>
<proteinExistence type="predicted"/>
<feature type="compositionally biased region" description="Polar residues" evidence="1">
    <location>
        <begin position="457"/>
        <end position="469"/>
    </location>
</feature>
<evidence type="ECO:0000313" key="3">
    <source>
        <dbReference type="Proteomes" id="UP001159364"/>
    </source>
</evidence>
<feature type="region of interest" description="Disordered" evidence="1">
    <location>
        <begin position="1"/>
        <end position="52"/>
    </location>
</feature>
<feature type="region of interest" description="Disordered" evidence="1">
    <location>
        <begin position="455"/>
        <end position="477"/>
    </location>
</feature>
<accession>A0AAV8T5L6</accession>
<reference evidence="2 3" key="1">
    <citation type="submission" date="2021-09" db="EMBL/GenBank/DDBJ databases">
        <title>Genomic insights and catalytic innovation underlie evolution of tropane alkaloids biosynthesis.</title>
        <authorList>
            <person name="Wang Y.-J."/>
            <person name="Tian T."/>
            <person name="Huang J.-P."/>
            <person name="Huang S.-X."/>
        </authorList>
    </citation>
    <scope>NUCLEOTIDE SEQUENCE [LARGE SCALE GENOMIC DNA]</scope>
    <source>
        <strain evidence="2">KIB-2018</strain>
        <tissue evidence="2">Leaf</tissue>
    </source>
</reference>
<organism evidence="2 3">
    <name type="scientific">Erythroxylum novogranatense</name>
    <dbReference type="NCBI Taxonomy" id="1862640"/>
    <lineage>
        <taxon>Eukaryota</taxon>
        <taxon>Viridiplantae</taxon>
        <taxon>Streptophyta</taxon>
        <taxon>Embryophyta</taxon>
        <taxon>Tracheophyta</taxon>
        <taxon>Spermatophyta</taxon>
        <taxon>Magnoliopsida</taxon>
        <taxon>eudicotyledons</taxon>
        <taxon>Gunneridae</taxon>
        <taxon>Pentapetalae</taxon>
        <taxon>rosids</taxon>
        <taxon>fabids</taxon>
        <taxon>Malpighiales</taxon>
        <taxon>Erythroxylaceae</taxon>
        <taxon>Erythroxylum</taxon>
    </lineage>
</organism>
<protein>
    <recommendedName>
        <fullName evidence="4">AT hook motif-containing protein</fullName>
    </recommendedName>
</protein>
<feature type="compositionally biased region" description="Basic and acidic residues" evidence="1">
    <location>
        <begin position="139"/>
        <end position="148"/>
    </location>
</feature>
<name>A0AAV8T5L6_9ROSI</name>
<feature type="compositionally biased region" description="Polar residues" evidence="1">
    <location>
        <begin position="32"/>
        <end position="52"/>
    </location>
</feature>
<gene>
    <name evidence="2" type="ORF">K2173_005574</name>
</gene>
<comment type="caution">
    <text evidence="2">The sequence shown here is derived from an EMBL/GenBank/DDBJ whole genome shotgun (WGS) entry which is preliminary data.</text>
</comment>
<sequence length="477" mass="51153">MNQQGICSSSPTDPPLKRRRGRPRKDEGLIQAENTPTAPGSDSIGKNKQSVGSTGAVGNDMVGQMVYGVIDGSFDAGYLLKLKVGDSDTYLRGVVFLPGRITPISTANDVAPQAKMYTRTEIPIPVPNSSVQVTDSVRSLEQRDKQLSEPKNLLPPVQDQGLPSELMNVPIAQENQSTYNMLSLTGILPIFSTRPSLEGQVISAQILDPGKETQSPLVVDCLGQDKVAEQDKGMQKFETNARKDPDVTIDPTELTKSVVKSTSTNDILLGTDTIDHELRQQSAYLGHKPYQSFNDGDKRPNLEQSQAPAIVGAGIASSVPSGLTSLMEEQLEVVPPDLVMEIANDKTAHLNKTQATDSDKVTEVNSQSLSITSLPVTMFERDVMNSESKLNAEGSHLQPMKEHQFSVSSGTEEIMKAALGPATLTRLPVTLFEGETVPLEMKIAAEGASLPGVAESQFCSSSGVPSQTKDAIPPAET</sequence>
<evidence type="ECO:0000313" key="2">
    <source>
        <dbReference type="EMBL" id="KAJ8761863.1"/>
    </source>
</evidence>
<dbReference type="EMBL" id="JAIWQS010000006">
    <property type="protein sequence ID" value="KAJ8761863.1"/>
    <property type="molecule type" value="Genomic_DNA"/>
</dbReference>
<feature type="region of interest" description="Disordered" evidence="1">
    <location>
        <begin position="139"/>
        <end position="160"/>
    </location>
</feature>
<feature type="compositionally biased region" description="Polar residues" evidence="1">
    <location>
        <begin position="1"/>
        <end position="11"/>
    </location>
</feature>